<dbReference type="Proteomes" id="UP000012174">
    <property type="component" value="Unassembled WGS sequence"/>
</dbReference>
<reference evidence="3" key="1">
    <citation type="journal article" date="2013" name="Genome Announc.">
        <title>Draft genome sequence of the grapevine dieback fungus Eutypa lata UCR-EL1.</title>
        <authorList>
            <person name="Blanco-Ulate B."/>
            <person name="Rolshausen P.E."/>
            <person name="Cantu D."/>
        </authorList>
    </citation>
    <scope>NUCLEOTIDE SEQUENCE [LARGE SCALE GENOMIC DNA]</scope>
    <source>
        <strain evidence="3">UCR-EL1</strain>
    </source>
</reference>
<keyword evidence="3" id="KW-1185">Reference proteome</keyword>
<dbReference type="OrthoDB" id="5607at2759"/>
<dbReference type="GO" id="GO:0000702">
    <property type="term" value="F:oxidized base lesion DNA N-glycosylase activity"/>
    <property type="evidence" value="ECO:0007669"/>
    <property type="project" value="UniProtKB-ARBA"/>
</dbReference>
<dbReference type="HOGENOM" id="CLU_1390232_0_0_1"/>
<evidence type="ECO:0000259" key="1">
    <source>
        <dbReference type="SMART" id="SM00478"/>
    </source>
</evidence>
<dbReference type="SMART" id="SM00478">
    <property type="entry name" value="ENDO3c"/>
    <property type="match status" value="1"/>
</dbReference>
<dbReference type="PANTHER" id="PTHR47203:SF1">
    <property type="entry name" value="HYPOTHETICAL BASE EXCISION DNA REPAIR PROTEIN (EUROFUNG)"/>
    <property type="match status" value="1"/>
</dbReference>
<sequence length="196" mass="21267">MDAVYGGSDRWEAIASGGLAAIKSRVIISILDQAREKYGAYSLDHLFGASDDDAMREMLAFQGVGPKTASCVLLFCLRRESFAVDTHVHRITGLLGWRPPGCSRDEAHAHLNARVPDEDKYGLHVLLVSHGKVCEECKAGGKNVGKCELRKAFRGGKVAGLAGEDMKLEEIEHIKKEDQGVKTDRVAIAHAVEQAA</sequence>
<dbReference type="CDD" id="cd00056">
    <property type="entry name" value="ENDO3c"/>
    <property type="match status" value="1"/>
</dbReference>
<proteinExistence type="predicted"/>
<dbReference type="KEGG" id="ela:UCREL1_2436"/>
<accession>M7T112</accession>
<dbReference type="InterPro" id="IPR011257">
    <property type="entry name" value="DNA_glycosylase"/>
</dbReference>
<dbReference type="Gene3D" id="1.10.340.30">
    <property type="entry name" value="Hypothetical protein, domain 2"/>
    <property type="match status" value="1"/>
</dbReference>
<feature type="domain" description="HhH-GPD" evidence="1">
    <location>
        <begin position="2"/>
        <end position="133"/>
    </location>
</feature>
<dbReference type="InterPro" id="IPR003265">
    <property type="entry name" value="HhH-GPD_domain"/>
</dbReference>
<evidence type="ECO:0000313" key="3">
    <source>
        <dbReference type="Proteomes" id="UP000012174"/>
    </source>
</evidence>
<dbReference type="InterPro" id="IPR023170">
    <property type="entry name" value="HhH_base_excis_C"/>
</dbReference>
<dbReference type="AlphaFoldDB" id="M7T112"/>
<name>M7T112_EUTLA</name>
<protein>
    <submittedName>
        <fullName evidence="2">Putative base excision dna repair protein</fullName>
    </submittedName>
</protein>
<gene>
    <name evidence="2" type="ORF">UCREL1_2436</name>
</gene>
<dbReference type="GO" id="GO:0006285">
    <property type="term" value="P:base-excision repair, AP site formation"/>
    <property type="evidence" value="ECO:0007669"/>
    <property type="project" value="UniProtKB-ARBA"/>
</dbReference>
<dbReference type="PANTHER" id="PTHR47203">
    <property type="match status" value="1"/>
</dbReference>
<evidence type="ECO:0000313" key="2">
    <source>
        <dbReference type="EMBL" id="EMR70528.1"/>
    </source>
</evidence>
<dbReference type="eggNOG" id="ENOG502QRUG">
    <property type="taxonomic scope" value="Eukaryota"/>
</dbReference>
<dbReference type="STRING" id="1287681.M7T112"/>
<organism evidence="2 3">
    <name type="scientific">Eutypa lata (strain UCR-EL1)</name>
    <name type="common">Grapevine dieback disease fungus</name>
    <name type="synonym">Eutypa armeniacae</name>
    <dbReference type="NCBI Taxonomy" id="1287681"/>
    <lineage>
        <taxon>Eukaryota</taxon>
        <taxon>Fungi</taxon>
        <taxon>Dikarya</taxon>
        <taxon>Ascomycota</taxon>
        <taxon>Pezizomycotina</taxon>
        <taxon>Sordariomycetes</taxon>
        <taxon>Xylariomycetidae</taxon>
        <taxon>Xylariales</taxon>
        <taxon>Diatrypaceae</taxon>
        <taxon>Eutypa</taxon>
    </lineage>
</organism>
<dbReference type="Gene3D" id="1.10.1670.10">
    <property type="entry name" value="Helix-hairpin-Helix base-excision DNA repair enzymes (C-terminal)"/>
    <property type="match status" value="1"/>
</dbReference>
<dbReference type="SUPFAM" id="SSF48150">
    <property type="entry name" value="DNA-glycosylase"/>
    <property type="match status" value="1"/>
</dbReference>
<dbReference type="EMBL" id="KB705847">
    <property type="protein sequence ID" value="EMR70528.1"/>
    <property type="molecule type" value="Genomic_DNA"/>
</dbReference>